<evidence type="ECO:0000313" key="3">
    <source>
        <dbReference type="Proteomes" id="UP000516173"/>
    </source>
</evidence>
<dbReference type="EMBL" id="AP023396">
    <property type="protein sequence ID" value="BCK55577.1"/>
    <property type="molecule type" value="Genomic_DNA"/>
</dbReference>
<feature type="signal peptide" evidence="1">
    <location>
        <begin position="1"/>
        <end position="29"/>
    </location>
</feature>
<protein>
    <recommendedName>
        <fullName evidence="4">Secreted protein</fullName>
    </recommendedName>
</protein>
<evidence type="ECO:0008006" key="4">
    <source>
        <dbReference type="Google" id="ProtNLM"/>
    </source>
</evidence>
<dbReference type="AlphaFoldDB" id="A0A7G1KJY9"/>
<dbReference type="RefSeq" id="WP_187688660.1">
    <property type="nucleotide sequence ID" value="NZ_AP023396.1"/>
</dbReference>
<reference evidence="2 3" key="1">
    <citation type="submission" date="2020-08" db="EMBL/GenBank/DDBJ databases">
        <title>Genome Sequencing of Nocardia wallacei strain FMUON74 and assembly.</title>
        <authorList>
            <person name="Toyokawa M."/>
            <person name="Uesaka K."/>
        </authorList>
    </citation>
    <scope>NUCLEOTIDE SEQUENCE [LARGE SCALE GENOMIC DNA]</scope>
    <source>
        <strain evidence="2 3">FMUON74</strain>
    </source>
</reference>
<evidence type="ECO:0000313" key="2">
    <source>
        <dbReference type="EMBL" id="BCK55577.1"/>
    </source>
</evidence>
<dbReference type="GeneID" id="80347880"/>
<gene>
    <name evidence="2" type="ORF">NWFMUON74_33490</name>
</gene>
<organism evidence="2 3">
    <name type="scientific">Nocardia wallacei</name>
    <dbReference type="NCBI Taxonomy" id="480035"/>
    <lineage>
        <taxon>Bacteria</taxon>
        <taxon>Bacillati</taxon>
        <taxon>Actinomycetota</taxon>
        <taxon>Actinomycetes</taxon>
        <taxon>Mycobacteriales</taxon>
        <taxon>Nocardiaceae</taxon>
        <taxon>Nocardia</taxon>
    </lineage>
</organism>
<dbReference type="KEGG" id="nwl:NWFMUON74_33490"/>
<keyword evidence="1" id="KW-0732">Signal</keyword>
<evidence type="ECO:0000256" key="1">
    <source>
        <dbReference type="SAM" id="SignalP"/>
    </source>
</evidence>
<dbReference type="Proteomes" id="UP000516173">
    <property type="component" value="Chromosome"/>
</dbReference>
<keyword evidence="3" id="KW-1185">Reference proteome</keyword>
<proteinExistence type="predicted"/>
<name>A0A7G1KJY9_9NOCA</name>
<sequence length="172" mass="17182">MARSAKIGIVAAAAAALAAPLLAVQPAGAEPLGGWCGGGDMGFSSNPLGMNTVPVRATFDADVGGCVGVPTSEVSFHGDFTGNGSCNDALGYIDGVLRWANGEVSRVAGQWHVPGGNPAAPVTNILDITDGPGSGGKLHVDQAPVDSQPLANACMNGTADRGHIPINTLHFN</sequence>
<accession>A0A7G1KJY9</accession>
<feature type="chain" id="PRO_5028969565" description="Secreted protein" evidence="1">
    <location>
        <begin position="30"/>
        <end position="172"/>
    </location>
</feature>